<gene>
    <name evidence="1" type="ordered locus">HMPREF0868_1389</name>
</gene>
<accession>D3QYW3</accession>
<reference evidence="2" key="1">
    <citation type="submission" date="2009-12" db="EMBL/GenBank/DDBJ databases">
        <title>Sequence of Clostridiales genomosp. BVAB3 str. UPII9-5.</title>
        <authorList>
            <person name="Madupu R."/>
            <person name="Durkin A.S."/>
            <person name="Torralba M."/>
            <person name="Methe B."/>
            <person name="Sutton G.G."/>
            <person name="Strausberg R.L."/>
            <person name="Nelson K.E."/>
        </authorList>
    </citation>
    <scope>NUCLEOTIDE SEQUENCE [LARGE SCALE GENOMIC DNA]</scope>
    <source>
        <strain evidence="2">UPII9-5</strain>
    </source>
</reference>
<dbReference type="HOGENOM" id="CLU_3253698_0_0_9"/>
<dbReference type="AlphaFoldDB" id="D3QYW3"/>
<organism evidence="1 2">
    <name type="scientific">Mageeibacillus indolicus (strain UPII9-5)</name>
    <name type="common">Clostridiales genomosp. BVAB3 (strain UPII9-5)</name>
    <dbReference type="NCBI Taxonomy" id="699246"/>
    <lineage>
        <taxon>Bacteria</taxon>
        <taxon>Bacillati</taxon>
        <taxon>Bacillota</taxon>
        <taxon>Clostridia</taxon>
        <taxon>Eubacteriales</taxon>
        <taxon>Oscillospiraceae</taxon>
        <taxon>Mageeibacillus</taxon>
    </lineage>
</organism>
<sequence>MISHWHHYDTALGDTVPEGRRYGKIQAQVNVRLFVSRIKSIR</sequence>
<protein>
    <submittedName>
        <fullName evidence="1">Uncharacterized protein</fullName>
    </submittedName>
</protein>
<evidence type="ECO:0000313" key="2">
    <source>
        <dbReference type="Proteomes" id="UP000008234"/>
    </source>
</evidence>
<keyword evidence="2" id="KW-1185">Reference proteome</keyword>
<dbReference type="Proteomes" id="UP000008234">
    <property type="component" value="Chromosome"/>
</dbReference>
<dbReference type="KEGG" id="clo:HMPREF0868_1389"/>
<dbReference type="EMBL" id="CP001850">
    <property type="protein sequence ID" value="ADC91275.1"/>
    <property type="molecule type" value="Genomic_DNA"/>
</dbReference>
<name>D3QYW3_MAGIU</name>
<proteinExistence type="predicted"/>
<dbReference type="STRING" id="699246.HMPREF0868_1389"/>
<evidence type="ECO:0000313" key="1">
    <source>
        <dbReference type="EMBL" id="ADC91275.1"/>
    </source>
</evidence>